<dbReference type="EMBL" id="GDID01001346">
    <property type="protein sequence ID" value="JAP95260.1"/>
    <property type="molecule type" value="Transcribed_RNA"/>
</dbReference>
<gene>
    <name evidence="2" type="ORF">TPC1_11814</name>
</gene>
<dbReference type="AlphaFoldDB" id="A0A146KEL4"/>
<proteinExistence type="predicted"/>
<sequence length="471" mass="55454">DPKKTLPPQAIEKEFVYNLQQQVYFLELQGKLLREKMTEQKQQKSRGVEANPLFDCQLDESLPLTQLFEKLKLHFMTQANDSKKELQKLQAEFQEKQQQNSVLNNQVQDLQQYKTNFNEVLASEKQSLQKQLSQQQFLIEKLKSDLNITHQKLQTQTDQKTEFQTQMQKVQKENYIHKQACSQLEKDFQQLKLQISNQNDTDRLKIDISQLNQQLKMVKTDLTEKQNQLSQTNQNNFQLKQELDLLKFELQQKESQIQLCQQEATQAHKQLTQAKHQNQLYQQEISAQKAKMNDLAQFNADFNLQMQIFNDKKKYDLANAKIDQLKQVIQQEETKNAELSANLSVVQTQCSQKIDEIQQLNQLIQQNDTDLNTKLAKFSLEEQRLSDFEAKNSALEKENADQKQLLGELHAKIEYLEQELSLKKDLSLIQLEEFQTLRKSNENLSRMLEELQVRFTKVGDAEKKMQDARRK</sequence>
<evidence type="ECO:0000256" key="1">
    <source>
        <dbReference type="SAM" id="Coils"/>
    </source>
</evidence>
<evidence type="ECO:0000313" key="2">
    <source>
        <dbReference type="EMBL" id="JAP95260.1"/>
    </source>
</evidence>
<feature type="coiled-coil region" evidence="1">
    <location>
        <begin position="76"/>
        <end position="291"/>
    </location>
</feature>
<protein>
    <submittedName>
        <fullName evidence="2">Uncharacterized protein</fullName>
    </submittedName>
</protein>
<name>A0A146KEL4_9EUKA</name>
<feature type="non-terminal residue" evidence="2">
    <location>
        <position position="1"/>
    </location>
</feature>
<accession>A0A146KEL4</accession>
<reference evidence="2" key="1">
    <citation type="submission" date="2015-07" db="EMBL/GenBank/DDBJ databases">
        <title>Adaptation to a free-living lifestyle via gene acquisitions in the diplomonad Trepomonas sp. PC1.</title>
        <authorList>
            <person name="Xu F."/>
            <person name="Jerlstrom-Hultqvist J."/>
            <person name="Kolisko M."/>
            <person name="Simpson A.G.B."/>
            <person name="Roger A.J."/>
            <person name="Svard S.G."/>
            <person name="Andersson J.O."/>
        </authorList>
    </citation>
    <scope>NUCLEOTIDE SEQUENCE</scope>
    <source>
        <strain evidence="2">PC1</strain>
    </source>
</reference>
<feature type="coiled-coil region" evidence="1">
    <location>
        <begin position="315"/>
        <end position="349"/>
    </location>
</feature>
<feature type="coiled-coil region" evidence="1">
    <location>
        <begin position="378"/>
        <end position="454"/>
    </location>
</feature>
<organism evidence="2">
    <name type="scientific">Trepomonas sp. PC1</name>
    <dbReference type="NCBI Taxonomy" id="1076344"/>
    <lineage>
        <taxon>Eukaryota</taxon>
        <taxon>Metamonada</taxon>
        <taxon>Diplomonadida</taxon>
        <taxon>Hexamitidae</taxon>
        <taxon>Hexamitinae</taxon>
        <taxon>Trepomonas</taxon>
    </lineage>
</organism>
<keyword evidence="1" id="KW-0175">Coiled coil</keyword>